<feature type="region of interest" description="Disordered" evidence="1">
    <location>
        <begin position="24"/>
        <end position="80"/>
    </location>
</feature>
<accession>A0AAV9C3B5</accession>
<proteinExistence type="predicted"/>
<reference evidence="2" key="2">
    <citation type="submission" date="2023-06" db="EMBL/GenBank/DDBJ databases">
        <authorList>
            <person name="Ma L."/>
            <person name="Liu K.-W."/>
            <person name="Li Z."/>
            <person name="Hsiao Y.-Y."/>
            <person name="Qi Y."/>
            <person name="Fu T."/>
            <person name="Tang G."/>
            <person name="Zhang D."/>
            <person name="Sun W.-H."/>
            <person name="Liu D.-K."/>
            <person name="Li Y."/>
            <person name="Chen G.-Z."/>
            <person name="Liu X.-D."/>
            <person name="Liao X.-Y."/>
            <person name="Jiang Y.-T."/>
            <person name="Yu X."/>
            <person name="Hao Y."/>
            <person name="Huang J."/>
            <person name="Zhao X.-W."/>
            <person name="Ke S."/>
            <person name="Chen Y.-Y."/>
            <person name="Wu W.-L."/>
            <person name="Hsu J.-L."/>
            <person name="Lin Y.-F."/>
            <person name="Huang M.-D."/>
            <person name="Li C.-Y."/>
            <person name="Huang L."/>
            <person name="Wang Z.-W."/>
            <person name="Zhao X."/>
            <person name="Zhong W.-Y."/>
            <person name="Peng D.-H."/>
            <person name="Ahmad S."/>
            <person name="Lan S."/>
            <person name="Zhang J.-S."/>
            <person name="Tsai W.-C."/>
            <person name="Van De Peer Y."/>
            <person name="Liu Z.-J."/>
        </authorList>
    </citation>
    <scope>NUCLEOTIDE SEQUENCE</scope>
    <source>
        <strain evidence="2">CP</strain>
        <tissue evidence="2">Leaves</tissue>
    </source>
</reference>
<dbReference type="EMBL" id="JAUJYO010000021">
    <property type="protein sequence ID" value="KAK1283274.1"/>
    <property type="molecule type" value="Genomic_DNA"/>
</dbReference>
<sequence length="80" mass="8306">MPIPTPPKTATRTNELMATPERFMRSKRSAASESSVVGVSETAEGGGGGGGGGRGRGGLKPRRLKPLLKDGSGDIRFNPR</sequence>
<feature type="compositionally biased region" description="Basic residues" evidence="1">
    <location>
        <begin position="57"/>
        <end position="66"/>
    </location>
</feature>
<dbReference type="AlphaFoldDB" id="A0AAV9C3B5"/>
<evidence type="ECO:0000313" key="3">
    <source>
        <dbReference type="Proteomes" id="UP001180020"/>
    </source>
</evidence>
<name>A0AAV9C3B5_ACOCL</name>
<feature type="compositionally biased region" description="Low complexity" evidence="1">
    <location>
        <begin position="29"/>
        <end position="43"/>
    </location>
</feature>
<protein>
    <submittedName>
        <fullName evidence="2">Uncharacterized protein</fullName>
    </submittedName>
</protein>
<evidence type="ECO:0000313" key="2">
    <source>
        <dbReference type="EMBL" id="KAK1283274.1"/>
    </source>
</evidence>
<organism evidence="2 3">
    <name type="scientific">Acorus calamus</name>
    <name type="common">Sweet flag</name>
    <dbReference type="NCBI Taxonomy" id="4465"/>
    <lineage>
        <taxon>Eukaryota</taxon>
        <taxon>Viridiplantae</taxon>
        <taxon>Streptophyta</taxon>
        <taxon>Embryophyta</taxon>
        <taxon>Tracheophyta</taxon>
        <taxon>Spermatophyta</taxon>
        <taxon>Magnoliopsida</taxon>
        <taxon>Liliopsida</taxon>
        <taxon>Acoraceae</taxon>
        <taxon>Acorus</taxon>
    </lineage>
</organism>
<keyword evidence="3" id="KW-1185">Reference proteome</keyword>
<gene>
    <name evidence="2" type="ORF">QJS10_CPB21g00820</name>
</gene>
<feature type="compositionally biased region" description="Gly residues" evidence="1">
    <location>
        <begin position="44"/>
        <end position="56"/>
    </location>
</feature>
<evidence type="ECO:0000256" key="1">
    <source>
        <dbReference type="SAM" id="MobiDB-lite"/>
    </source>
</evidence>
<dbReference type="Proteomes" id="UP001180020">
    <property type="component" value="Unassembled WGS sequence"/>
</dbReference>
<comment type="caution">
    <text evidence="2">The sequence shown here is derived from an EMBL/GenBank/DDBJ whole genome shotgun (WGS) entry which is preliminary data.</text>
</comment>
<reference evidence="2" key="1">
    <citation type="journal article" date="2023" name="Nat. Commun.">
        <title>Diploid and tetraploid genomes of Acorus and the evolution of monocots.</title>
        <authorList>
            <person name="Ma L."/>
            <person name="Liu K.W."/>
            <person name="Li Z."/>
            <person name="Hsiao Y.Y."/>
            <person name="Qi Y."/>
            <person name="Fu T."/>
            <person name="Tang G.D."/>
            <person name="Zhang D."/>
            <person name="Sun W.H."/>
            <person name="Liu D.K."/>
            <person name="Li Y."/>
            <person name="Chen G.Z."/>
            <person name="Liu X.D."/>
            <person name="Liao X.Y."/>
            <person name="Jiang Y.T."/>
            <person name="Yu X."/>
            <person name="Hao Y."/>
            <person name="Huang J."/>
            <person name="Zhao X.W."/>
            <person name="Ke S."/>
            <person name="Chen Y.Y."/>
            <person name="Wu W.L."/>
            <person name="Hsu J.L."/>
            <person name="Lin Y.F."/>
            <person name="Huang M.D."/>
            <person name="Li C.Y."/>
            <person name="Huang L."/>
            <person name="Wang Z.W."/>
            <person name="Zhao X."/>
            <person name="Zhong W.Y."/>
            <person name="Peng D.H."/>
            <person name="Ahmad S."/>
            <person name="Lan S."/>
            <person name="Zhang J.S."/>
            <person name="Tsai W.C."/>
            <person name="Van de Peer Y."/>
            <person name="Liu Z.J."/>
        </authorList>
    </citation>
    <scope>NUCLEOTIDE SEQUENCE</scope>
    <source>
        <strain evidence="2">CP</strain>
    </source>
</reference>